<accession>A0A350HAU4</accession>
<evidence type="ECO:0000313" key="3">
    <source>
        <dbReference type="Proteomes" id="UP000264062"/>
    </source>
</evidence>
<dbReference type="Proteomes" id="UP000264062">
    <property type="component" value="Unassembled WGS sequence"/>
</dbReference>
<protein>
    <submittedName>
        <fullName evidence="2">Phospho-N-acetylmuramoyl-pentapeptide-transferase</fullName>
        <ecNumber evidence="2">2.7.8.13</ecNumber>
    </submittedName>
</protein>
<sequence length="83" mass="9254">MLYSLSLLFFKDIALFRYITFRSAMASITALLVTFIFGRGIINAIRKHNVNEKIREDGPKTHLVKQGTPTMGGIIIIISILSG</sequence>
<keyword evidence="1" id="KW-0812">Transmembrane</keyword>
<feature type="non-terminal residue" evidence="2">
    <location>
        <position position="83"/>
    </location>
</feature>
<proteinExistence type="predicted"/>
<gene>
    <name evidence="2" type="primary">mraY</name>
    <name evidence="2" type="ORF">DCW38_05720</name>
</gene>
<dbReference type="PROSITE" id="PS01347">
    <property type="entry name" value="MRAY_1"/>
    <property type="match status" value="1"/>
</dbReference>
<dbReference type="EC" id="2.7.8.13" evidence="2"/>
<dbReference type="InterPro" id="IPR018480">
    <property type="entry name" value="PNAcMuramoyl-5peptid_Trfase_CS"/>
</dbReference>
<evidence type="ECO:0000256" key="1">
    <source>
        <dbReference type="SAM" id="Phobius"/>
    </source>
</evidence>
<organism evidence="2 3">
    <name type="scientific">candidate division WOR-3 bacterium</name>
    <dbReference type="NCBI Taxonomy" id="2052148"/>
    <lineage>
        <taxon>Bacteria</taxon>
        <taxon>Bacteria division WOR-3</taxon>
    </lineage>
</organism>
<evidence type="ECO:0000313" key="2">
    <source>
        <dbReference type="EMBL" id="HAV92660.1"/>
    </source>
</evidence>
<dbReference type="AlphaFoldDB" id="A0A350HAU4"/>
<name>A0A350HAU4_UNCW3</name>
<keyword evidence="1" id="KW-1133">Transmembrane helix</keyword>
<feature type="transmembrane region" description="Helical" evidence="1">
    <location>
        <begin position="20"/>
        <end position="42"/>
    </location>
</feature>
<keyword evidence="2" id="KW-0808">Transferase</keyword>
<dbReference type="GO" id="GO:0016740">
    <property type="term" value="F:transferase activity"/>
    <property type="evidence" value="ECO:0007669"/>
    <property type="project" value="UniProtKB-KW"/>
</dbReference>
<dbReference type="Pfam" id="PF10555">
    <property type="entry name" value="MraY_sig1"/>
    <property type="match status" value="1"/>
</dbReference>
<reference evidence="2 3" key="1">
    <citation type="journal article" date="2018" name="Nat. Biotechnol.">
        <title>A standardized bacterial taxonomy based on genome phylogeny substantially revises the tree of life.</title>
        <authorList>
            <person name="Parks D.H."/>
            <person name="Chuvochina M."/>
            <person name="Waite D.W."/>
            <person name="Rinke C."/>
            <person name="Skarshewski A."/>
            <person name="Chaumeil P.A."/>
            <person name="Hugenholtz P."/>
        </authorList>
    </citation>
    <scope>NUCLEOTIDE SEQUENCE [LARGE SCALE GENOMIC DNA]</scope>
    <source>
        <strain evidence="2">UBA9956</strain>
    </source>
</reference>
<keyword evidence="1" id="KW-0472">Membrane</keyword>
<comment type="caution">
    <text evidence="2">The sequence shown here is derived from an EMBL/GenBank/DDBJ whole genome shotgun (WGS) entry which is preliminary data.</text>
</comment>
<dbReference type="EMBL" id="DMZY01000168">
    <property type="protein sequence ID" value="HAV92660.1"/>
    <property type="molecule type" value="Genomic_DNA"/>
</dbReference>